<gene>
    <name evidence="2" type="ORF">NK118_06360</name>
</gene>
<feature type="compositionally biased region" description="Basic and acidic residues" evidence="1">
    <location>
        <begin position="208"/>
        <end position="225"/>
    </location>
</feature>
<feature type="region of interest" description="Disordered" evidence="1">
    <location>
        <begin position="208"/>
        <end position="231"/>
    </location>
</feature>
<dbReference type="Proteomes" id="UP001523565">
    <property type="component" value="Unassembled WGS sequence"/>
</dbReference>
<evidence type="ECO:0000256" key="1">
    <source>
        <dbReference type="SAM" id="MobiDB-lite"/>
    </source>
</evidence>
<keyword evidence="3" id="KW-1185">Reference proteome</keyword>
<evidence type="ECO:0008006" key="4">
    <source>
        <dbReference type="Google" id="ProtNLM"/>
    </source>
</evidence>
<evidence type="ECO:0000313" key="2">
    <source>
        <dbReference type="EMBL" id="MCP1109868.1"/>
    </source>
</evidence>
<proteinExistence type="predicted"/>
<sequence length="534" mass="62358">MMRKRRIVAIILSLLLIAITTGCGKQYNSENHGIKSLYNNAKKNEKKIDDYFERSEKIPLTPESNGFELLEHTVSDPLLGEKWVALDETAVVIELGYEKNTEYEIIEEDLNLPIIELKTTFRIDDRKEGNLKIKVQDSDAVEYIGEYKVPIYDYSDNEMKAHVCLAPDYRLPLYYEISLDDNLILEGIYTGTNDELGVDPERQDQIREKEAEQNEDESSREHEAEIQEATTPAQAIGELFEQLTTKSKTLCYFRCEGLAEQVEEQEAGDDGATYQISVMIPDLSEIETDEIWKNVAKEITNESYSYQYEQDFIRLYNQELKDMILVDSNYKLREIKVNVTTRKQSGGWTAEMREEDALTLSEATRREIWLTSKRELRDNFGYLERFIKDALPRNLKEFFPYYSFYNAIRVENIVETGDREFTLRVNYHDTETVYNYLLEGFYQSIMNDSEAKDVMVIDSKELTDYMNENGFQYFRDLRSAEHEVARQTTELKIAIDRDLEMTVLAGAEELRKETTDKWTPLVVATLKKINEERE</sequence>
<dbReference type="PROSITE" id="PS51257">
    <property type="entry name" value="PROKAR_LIPOPROTEIN"/>
    <property type="match status" value="1"/>
</dbReference>
<reference evidence="2 3" key="1">
    <citation type="journal article" date="2022" name="Genome Biol. Evol.">
        <title>Host diet, physiology and behaviors set the stage for Lachnospiraceae cladogenesis.</title>
        <authorList>
            <person name="Vera-Ponce De Leon A."/>
            <person name="Schneider M."/>
            <person name="Jahnes B.C."/>
            <person name="Sadowski V."/>
            <person name="Camuy-Velez L.A."/>
            <person name="Duan J."/>
            <person name="Sabree Z.L."/>
        </authorList>
    </citation>
    <scope>NUCLEOTIDE SEQUENCE [LARGE SCALE GENOMIC DNA]</scope>
    <source>
        <strain evidence="2 3">PAL227</strain>
    </source>
</reference>
<dbReference type="EMBL" id="JAMZFV010000007">
    <property type="protein sequence ID" value="MCP1109868.1"/>
    <property type="molecule type" value="Genomic_DNA"/>
</dbReference>
<comment type="caution">
    <text evidence="2">The sequence shown here is derived from an EMBL/GenBank/DDBJ whole genome shotgun (WGS) entry which is preliminary data.</text>
</comment>
<evidence type="ECO:0000313" key="3">
    <source>
        <dbReference type="Proteomes" id="UP001523565"/>
    </source>
</evidence>
<organism evidence="2 3">
    <name type="scientific">Ohessyouella blattaphilus</name>
    <dbReference type="NCBI Taxonomy" id="2949333"/>
    <lineage>
        <taxon>Bacteria</taxon>
        <taxon>Bacillati</taxon>
        <taxon>Bacillota</taxon>
        <taxon>Clostridia</taxon>
        <taxon>Lachnospirales</taxon>
        <taxon>Lachnospiraceae</taxon>
        <taxon>Ohessyouella</taxon>
    </lineage>
</organism>
<name>A0ABT1EGP8_9FIRM</name>
<protein>
    <recommendedName>
        <fullName evidence="4">Lipoprotein</fullName>
    </recommendedName>
</protein>
<accession>A0ABT1EGP8</accession>
<dbReference type="RefSeq" id="WP_435084133.1">
    <property type="nucleotide sequence ID" value="NZ_JBNYWX010000018.1"/>
</dbReference>